<accession>A0A385TRX6</accession>
<dbReference type="EMBL" id="CP032412">
    <property type="protein sequence ID" value="AYB43875.1"/>
    <property type="molecule type" value="Genomic_DNA"/>
</dbReference>
<reference evidence="1 2" key="1">
    <citation type="submission" date="2018-09" db="EMBL/GenBank/DDBJ databases">
        <title>Genome Sequence of Paenibacillus lautus Strain E7593-69, Azo Dye-Degrading Bacteria, Isolated from Commercial Tattoo Inks.</title>
        <authorList>
            <person name="Nho S.W."/>
            <person name="Kim S.-J."/>
            <person name="Kweon O."/>
            <person name="Cerniglia C.E."/>
        </authorList>
    </citation>
    <scope>NUCLEOTIDE SEQUENCE [LARGE SCALE GENOMIC DNA]</scope>
    <source>
        <strain evidence="1 2">E7593-69</strain>
    </source>
</reference>
<evidence type="ECO:0000313" key="1">
    <source>
        <dbReference type="EMBL" id="AYB43875.1"/>
    </source>
</evidence>
<evidence type="ECO:0000313" key="2">
    <source>
        <dbReference type="Proteomes" id="UP000266552"/>
    </source>
</evidence>
<dbReference type="AlphaFoldDB" id="A0A385TRX6"/>
<dbReference type="Proteomes" id="UP000266552">
    <property type="component" value="Chromosome"/>
</dbReference>
<name>A0A385TRX6_PAELA</name>
<sequence length="155" mass="17994">MLLKNIRQTGSWLCILWIVLALCSCQNGGERVEHIEAFIVEDMMITAEGLYVPSGYKKVNSITNHEDNQGATLSRVRAIEDYYDSEGKFMKTRVYDQSHKRWKNIPNEDSSSQEKELEKPLTIHIPDDHGWKPAQLTDQQKDEIKAHVIKHTKKW</sequence>
<organism evidence="1 2">
    <name type="scientific">Paenibacillus lautus</name>
    <name type="common">Bacillus lautus</name>
    <dbReference type="NCBI Taxonomy" id="1401"/>
    <lineage>
        <taxon>Bacteria</taxon>
        <taxon>Bacillati</taxon>
        <taxon>Bacillota</taxon>
        <taxon>Bacilli</taxon>
        <taxon>Bacillales</taxon>
        <taxon>Paenibacillaceae</taxon>
        <taxon>Paenibacillus</taxon>
    </lineage>
</organism>
<gene>
    <name evidence="1" type="ORF">D5F53_11460</name>
</gene>
<proteinExistence type="predicted"/>
<evidence type="ECO:0008006" key="3">
    <source>
        <dbReference type="Google" id="ProtNLM"/>
    </source>
</evidence>
<dbReference type="RefSeq" id="WP_119847793.1">
    <property type="nucleotide sequence ID" value="NZ_CP032412.1"/>
</dbReference>
<dbReference type="PROSITE" id="PS51257">
    <property type="entry name" value="PROKAR_LIPOPROTEIN"/>
    <property type="match status" value="1"/>
</dbReference>
<dbReference type="KEGG" id="plw:D5F53_11460"/>
<keyword evidence="2" id="KW-1185">Reference proteome</keyword>
<protein>
    <recommendedName>
        <fullName evidence="3">Lipoprotein</fullName>
    </recommendedName>
</protein>